<evidence type="ECO:0000313" key="3">
    <source>
        <dbReference type="Proteomes" id="UP001328107"/>
    </source>
</evidence>
<feature type="signal peptide" evidence="1">
    <location>
        <begin position="1"/>
        <end position="21"/>
    </location>
</feature>
<reference evidence="3" key="1">
    <citation type="submission" date="2022-10" db="EMBL/GenBank/DDBJ databases">
        <title>Genome assembly of Pristionchus species.</title>
        <authorList>
            <person name="Yoshida K."/>
            <person name="Sommer R.J."/>
        </authorList>
    </citation>
    <scope>NUCLEOTIDE SEQUENCE [LARGE SCALE GENOMIC DNA]</scope>
    <source>
        <strain evidence="3">RS5460</strain>
    </source>
</reference>
<feature type="non-terminal residue" evidence="2">
    <location>
        <position position="1"/>
    </location>
</feature>
<accession>A0AAN5D983</accession>
<comment type="caution">
    <text evidence="2">The sequence shown here is derived from an EMBL/GenBank/DDBJ whole genome shotgun (WGS) entry which is preliminary data.</text>
</comment>
<feature type="chain" id="PRO_5042844386" evidence="1">
    <location>
        <begin position="22"/>
        <end position="306"/>
    </location>
</feature>
<dbReference type="PANTHER" id="PTHR34401:SF6">
    <property type="entry name" value="DUF19 DOMAIN-CONTAINING PROTEIN"/>
    <property type="match status" value="1"/>
</dbReference>
<dbReference type="Proteomes" id="UP001328107">
    <property type="component" value="Unassembled WGS sequence"/>
</dbReference>
<dbReference type="PANTHER" id="PTHR34401">
    <property type="entry name" value="PROTEIN CBG12388-RELATED"/>
    <property type="match status" value="1"/>
</dbReference>
<organism evidence="2 3">
    <name type="scientific">Pristionchus mayeri</name>
    <dbReference type="NCBI Taxonomy" id="1317129"/>
    <lineage>
        <taxon>Eukaryota</taxon>
        <taxon>Metazoa</taxon>
        <taxon>Ecdysozoa</taxon>
        <taxon>Nematoda</taxon>
        <taxon>Chromadorea</taxon>
        <taxon>Rhabditida</taxon>
        <taxon>Rhabditina</taxon>
        <taxon>Diplogasteromorpha</taxon>
        <taxon>Diplogasteroidea</taxon>
        <taxon>Neodiplogasteridae</taxon>
        <taxon>Pristionchus</taxon>
    </lineage>
</organism>
<dbReference type="AlphaFoldDB" id="A0AAN5D983"/>
<protein>
    <submittedName>
        <fullName evidence="2">Uncharacterized protein</fullName>
    </submittedName>
</protein>
<evidence type="ECO:0000256" key="1">
    <source>
        <dbReference type="SAM" id="SignalP"/>
    </source>
</evidence>
<sequence>PPMRLLSLTLLLLSFSPSLSASTEQKTTIETVVESVTRTVIHNVTDPSDEMEGSGTEEEAVTGESGVAVNVIAPETRKTCPCTPCKCKPKTNSDSETLTSSDIKGISGSTKVCSCEVSTECRKGAMEEMDTCMNECSSEIKEYGDKTDDYLKCFSKNNETMVEAEECLFANTTDFCVNDKDAKFANKTNWDDLTNVNYTSEVSKEIKENSLWKRDEPKYNTMQKFFHCTKNCIHKKFQKCTAKKGCTVGMPAPKEFATKMNGCIKKNPKIATAILKACQCLAWYNGVTTLRGSCVVIGNAFYIDRA</sequence>
<evidence type="ECO:0000313" key="2">
    <source>
        <dbReference type="EMBL" id="GMR58367.1"/>
    </source>
</evidence>
<keyword evidence="1" id="KW-0732">Signal</keyword>
<gene>
    <name evidence="2" type="ORF">PMAYCL1PPCAC_28562</name>
</gene>
<proteinExistence type="predicted"/>
<keyword evidence="3" id="KW-1185">Reference proteome</keyword>
<name>A0AAN5D983_9BILA</name>
<dbReference type="EMBL" id="BTRK01000006">
    <property type="protein sequence ID" value="GMR58367.1"/>
    <property type="molecule type" value="Genomic_DNA"/>
</dbReference>